<dbReference type="SUPFAM" id="SSF52172">
    <property type="entry name" value="CheY-like"/>
    <property type="match status" value="1"/>
</dbReference>
<evidence type="ECO:0008006" key="9">
    <source>
        <dbReference type="Google" id="ProtNLM"/>
    </source>
</evidence>
<dbReference type="Pfam" id="PF12833">
    <property type="entry name" value="HTH_18"/>
    <property type="match status" value="1"/>
</dbReference>
<proteinExistence type="predicted"/>
<evidence type="ECO:0000256" key="1">
    <source>
        <dbReference type="ARBA" id="ARBA00023015"/>
    </source>
</evidence>
<feature type="domain" description="HTH araC/xylS-type" evidence="5">
    <location>
        <begin position="432"/>
        <end position="530"/>
    </location>
</feature>
<dbReference type="InterPro" id="IPR018060">
    <property type="entry name" value="HTH_AraC"/>
</dbReference>
<evidence type="ECO:0000313" key="8">
    <source>
        <dbReference type="Proteomes" id="UP000029409"/>
    </source>
</evidence>
<evidence type="ECO:0000256" key="3">
    <source>
        <dbReference type="ARBA" id="ARBA00023163"/>
    </source>
</evidence>
<evidence type="ECO:0000313" key="7">
    <source>
        <dbReference type="EMBL" id="AIQ13306.1"/>
    </source>
</evidence>
<dbReference type="InterPro" id="IPR001789">
    <property type="entry name" value="Sig_transdc_resp-reg_receiver"/>
</dbReference>
<keyword evidence="2" id="KW-0238">DNA-binding</keyword>
<accession>A0A089HMU9</accession>
<sequence>MNRIMVVDDEAIQRRVLGKMIREYLPGCEVVEAGNGKTALDIVQMASFDVVITDIKMPIMDGFDFIEHMNKLSSATRIIILSSYRYFEYAQRALRLGAFDYVLKPVKEETIGVLLDKVRESIEKEKRISPEEISREQFHISMNAYYGHLLGEWIQNGVSAAKFQELQQQYSLEPCGAVIVTRIEDNTPGELYPEGLDDIRGGMPGMLANLLSSSDRVVSFFASNRNLTMISVITAKHPDEVITPILLSDLEEYGHRLSARYQLSFAVGVGNVRADFFREAAGSYKEAVDAADFRYFLGGDRVVSYAAISGRIAPLHYDFHKDEELFKEYIRTDKADLLLKHTDDLFRQFLENGLPYREQWLKSIVQLVLHIAPAVKGFFSEEAYQCALQKAESSLTACISFKDCREQFVEILKGFMMIMQTSRRKKHAEVIEKCVNYIEEHYTMDISLEHAANLLYFSPNYLSMIFKNYLGVSFTKYLSDIRLEKAVQLLRAGDMKVYEIAGKVGFKDEKYFYRVFKAKYGLTPDEYRKKNALPLSPS</sequence>
<dbReference type="OrthoDB" id="324626at2"/>
<evidence type="ECO:0000259" key="6">
    <source>
        <dbReference type="PROSITE" id="PS50110"/>
    </source>
</evidence>
<dbReference type="eggNOG" id="COG4753">
    <property type="taxonomic scope" value="Bacteria"/>
</dbReference>
<dbReference type="InterPro" id="IPR009057">
    <property type="entry name" value="Homeodomain-like_sf"/>
</dbReference>
<dbReference type="PANTHER" id="PTHR43280">
    <property type="entry name" value="ARAC-FAMILY TRANSCRIPTIONAL REGULATOR"/>
    <property type="match status" value="1"/>
</dbReference>
<evidence type="ECO:0000256" key="2">
    <source>
        <dbReference type="ARBA" id="ARBA00023125"/>
    </source>
</evidence>
<dbReference type="CDD" id="cd17536">
    <property type="entry name" value="REC_YesN-like"/>
    <property type="match status" value="1"/>
</dbReference>
<reference evidence="7 8" key="1">
    <citation type="submission" date="2014-08" db="EMBL/GenBank/DDBJ databases">
        <title>Comparative genomics of the Paenibacillus odorifer group.</title>
        <authorList>
            <person name="den Bakker H.C."/>
            <person name="Tsai Y.-C."/>
            <person name="Martin N."/>
            <person name="Korlach J."/>
            <person name="Wiedmann M."/>
        </authorList>
    </citation>
    <scope>NUCLEOTIDE SEQUENCE [LARGE SCALE GENOMIC DNA]</scope>
    <source>
        <strain evidence="7 8">DSM 1735</strain>
    </source>
</reference>
<dbReference type="Pfam" id="PF00072">
    <property type="entry name" value="Response_reg"/>
    <property type="match status" value="1"/>
</dbReference>
<keyword evidence="4" id="KW-0597">Phosphoprotein</keyword>
<dbReference type="EMBL" id="CP009288">
    <property type="protein sequence ID" value="AIQ13306.1"/>
    <property type="molecule type" value="Genomic_DNA"/>
</dbReference>
<dbReference type="GO" id="GO:0003700">
    <property type="term" value="F:DNA-binding transcription factor activity"/>
    <property type="evidence" value="ECO:0007669"/>
    <property type="project" value="InterPro"/>
</dbReference>
<dbReference type="eggNOG" id="COG2207">
    <property type="taxonomic scope" value="Bacteria"/>
</dbReference>
<feature type="modified residue" description="4-aspartylphosphate" evidence="4">
    <location>
        <position position="54"/>
    </location>
</feature>
<keyword evidence="1" id="KW-0805">Transcription regulation</keyword>
<dbReference type="GO" id="GO:0000160">
    <property type="term" value="P:phosphorelay signal transduction system"/>
    <property type="evidence" value="ECO:0007669"/>
    <property type="project" value="InterPro"/>
</dbReference>
<protein>
    <recommendedName>
        <fullName evidence="9">AraC family transcriptional regulator</fullName>
    </recommendedName>
</protein>
<dbReference type="Gene3D" id="1.10.10.60">
    <property type="entry name" value="Homeodomain-like"/>
    <property type="match status" value="2"/>
</dbReference>
<dbReference type="SMART" id="SM00342">
    <property type="entry name" value="HTH_ARAC"/>
    <property type="match status" value="1"/>
</dbReference>
<dbReference type="PROSITE" id="PS01124">
    <property type="entry name" value="HTH_ARAC_FAMILY_2"/>
    <property type="match status" value="1"/>
</dbReference>
<keyword evidence="3" id="KW-0804">Transcription</keyword>
<dbReference type="Proteomes" id="UP000029409">
    <property type="component" value="Chromosome"/>
</dbReference>
<dbReference type="InterPro" id="IPR011006">
    <property type="entry name" value="CheY-like_superfamily"/>
</dbReference>
<dbReference type="KEGG" id="pdu:PDUR_16350"/>
<dbReference type="InterPro" id="IPR020449">
    <property type="entry name" value="Tscrpt_reg_AraC-type_HTH"/>
</dbReference>
<dbReference type="SUPFAM" id="SSF46689">
    <property type="entry name" value="Homeodomain-like"/>
    <property type="match status" value="2"/>
</dbReference>
<evidence type="ECO:0000259" key="5">
    <source>
        <dbReference type="PROSITE" id="PS01124"/>
    </source>
</evidence>
<name>A0A089HMU9_PAEDU</name>
<dbReference type="STRING" id="44251.PDUR_16350"/>
<dbReference type="GO" id="GO:0043565">
    <property type="term" value="F:sequence-specific DNA binding"/>
    <property type="evidence" value="ECO:0007669"/>
    <property type="project" value="InterPro"/>
</dbReference>
<dbReference type="Gene3D" id="3.40.50.2300">
    <property type="match status" value="1"/>
</dbReference>
<gene>
    <name evidence="7" type="ORF">PDUR_16350</name>
</gene>
<dbReference type="PROSITE" id="PS50110">
    <property type="entry name" value="RESPONSE_REGULATORY"/>
    <property type="match status" value="1"/>
</dbReference>
<dbReference type="AlphaFoldDB" id="A0A089HMU9"/>
<evidence type="ECO:0000256" key="4">
    <source>
        <dbReference type="PROSITE-ProRule" id="PRU00169"/>
    </source>
</evidence>
<dbReference type="PANTHER" id="PTHR43280:SF10">
    <property type="entry name" value="REGULATORY PROTEIN POCR"/>
    <property type="match status" value="1"/>
</dbReference>
<dbReference type="PRINTS" id="PR00032">
    <property type="entry name" value="HTHARAC"/>
</dbReference>
<dbReference type="RefSeq" id="WP_042207094.1">
    <property type="nucleotide sequence ID" value="NZ_CP009288.1"/>
</dbReference>
<dbReference type="SMART" id="SM00448">
    <property type="entry name" value="REC"/>
    <property type="match status" value="1"/>
</dbReference>
<feature type="domain" description="Response regulatory" evidence="6">
    <location>
        <begin position="3"/>
        <end position="119"/>
    </location>
</feature>
<keyword evidence="8" id="KW-1185">Reference proteome</keyword>
<organism evidence="7 8">
    <name type="scientific">Paenibacillus durus</name>
    <name type="common">Paenibacillus azotofixans</name>
    <dbReference type="NCBI Taxonomy" id="44251"/>
    <lineage>
        <taxon>Bacteria</taxon>
        <taxon>Bacillati</taxon>
        <taxon>Bacillota</taxon>
        <taxon>Bacilli</taxon>
        <taxon>Bacillales</taxon>
        <taxon>Paenibacillaceae</taxon>
        <taxon>Paenibacillus</taxon>
    </lineage>
</organism>